<reference evidence="1 2" key="1">
    <citation type="journal article" date="2019" name="Int. J. Syst. Evol. Microbiol.">
        <title>The Global Catalogue of Microorganisms (GCM) 10K type strain sequencing project: providing services to taxonomists for standard genome sequencing and annotation.</title>
        <authorList>
            <consortium name="The Broad Institute Genomics Platform"/>
            <consortium name="The Broad Institute Genome Sequencing Center for Infectious Disease"/>
            <person name="Wu L."/>
            <person name="Ma J."/>
        </authorList>
    </citation>
    <scope>NUCLEOTIDE SEQUENCE [LARGE SCALE GENOMIC DNA]</scope>
    <source>
        <strain evidence="1 2">JCM 14307</strain>
    </source>
</reference>
<accession>A0ABN2GCA8</accession>
<gene>
    <name evidence="1" type="ORF">GCM10009745_09210</name>
</gene>
<name>A0ABN2GCA8_9ACTN</name>
<protein>
    <submittedName>
        <fullName evidence="1">Uncharacterized protein</fullName>
    </submittedName>
</protein>
<evidence type="ECO:0000313" key="1">
    <source>
        <dbReference type="EMBL" id="GAA1668922.1"/>
    </source>
</evidence>
<dbReference type="Proteomes" id="UP001500280">
    <property type="component" value="Unassembled WGS sequence"/>
</dbReference>
<sequence>MRFELDPPRGVPPLEVGMSLAEAREAMGCWGSPEEVPGGLTPALRVRDAQLAFDVFAHFEDGVSVTAVELWRPLGPGAASVVWNGVDVFQTAADAVLQRLRESGANVDVSDPRSPFCPEVTIGFDRSGGPQFAGPDLPPWFESVLVAAPGYYSLA</sequence>
<proteinExistence type="predicted"/>
<organism evidence="1 2">
    <name type="scientific">Kribbella yunnanensis</name>
    <dbReference type="NCBI Taxonomy" id="190194"/>
    <lineage>
        <taxon>Bacteria</taxon>
        <taxon>Bacillati</taxon>
        <taxon>Actinomycetota</taxon>
        <taxon>Actinomycetes</taxon>
        <taxon>Propionibacteriales</taxon>
        <taxon>Kribbellaceae</taxon>
        <taxon>Kribbella</taxon>
    </lineage>
</organism>
<evidence type="ECO:0000313" key="2">
    <source>
        <dbReference type="Proteomes" id="UP001500280"/>
    </source>
</evidence>
<comment type="caution">
    <text evidence="1">The sequence shown here is derived from an EMBL/GenBank/DDBJ whole genome shotgun (WGS) entry which is preliminary data.</text>
</comment>
<dbReference type="EMBL" id="BAAANF010000002">
    <property type="protein sequence ID" value="GAA1668922.1"/>
    <property type="molecule type" value="Genomic_DNA"/>
</dbReference>
<keyword evidence="2" id="KW-1185">Reference proteome</keyword>
<dbReference type="RefSeq" id="WP_344145444.1">
    <property type="nucleotide sequence ID" value="NZ_BAAANF010000002.1"/>
</dbReference>